<dbReference type="PROSITE" id="PS51257">
    <property type="entry name" value="PROKAR_LIPOPROTEIN"/>
    <property type="match status" value="1"/>
</dbReference>
<evidence type="ECO:0000313" key="5">
    <source>
        <dbReference type="EMBL" id="MFC0528400.1"/>
    </source>
</evidence>
<gene>
    <name evidence="5" type="ORF">ACFFIA_12085</name>
</gene>
<feature type="signal peptide" evidence="3">
    <location>
        <begin position="1"/>
        <end position="22"/>
    </location>
</feature>
<keyword evidence="3" id="KW-0732">Signal</keyword>
<dbReference type="SUPFAM" id="SSF52833">
    <property type="entry name" value="Thioredoxin-like"/>
    <property type="match status" value="1"/>
</dbReference>
<name>A0ABV6M125_9ACTN</name>
<evidence type="ECO:0000313" key="6">
    <source>
        <dbReference type="Proteomes" id="UP001589867"/>
    </source>
</evidence>
<dbReference type="Proteomes" id="UP001589867">
    <property type="component" value="Unassembled WGS sequence"/>
</dbReference>
<evidence type="ECO:0000256" key="1">
    <source>
        <dbReference type="ARBA" id="ARBA00004196"/>
    </source>
</evidence>
<dbReference type="Pfam" id="PF08534">
    <property type="entry name" value="Redoxin"/>
    <property type="match status" value="1"/>
</dbReference>
<sequence>MRVRLAMAALLAAALAGTGGCAGGERPAADPVRSQVAATEVAATEAPKPVPATLAFKGTTLEGKAFDAASLAGRPTVLWFWAPWCATCFGQAASVADMQAQFGTKVNLLGIAGLGDTKEMKDFVTEGEVGNVTHLDDQAGAVWKKFEIAEQSTYVFLDRDGKVTSKGWMDSVDFEGKVAEVAG</sequence>
<comment type="subcellular location">
    <subcellularLocation>
        <location evidence="1">Cell envelope</location>
    </subcellularLocation>
</comment>
<dbReference type="InterPro" id="IPR050553">
    <property type="entry name" value="Thioredoxin_ResA/DsbE_sf"/>
</dbReference>
<proteinExistence type="predicted"/>
<dbReference type="InterPro" id="IPR013740">
    <property type="entry name" value="Redoxin"/>
</dbReference>
<feature type="chain" id="PRO_5045140532" evidence="3">
    <location>
        <begin position="23"/>
        <end position="183"/>
    </location>
</feature>
<comment type="caution">
    <text evidence="5">The sequence shown here is derived from an EMBL/GenBank/DDBJ whole genome shotgun (WGS) entry which is preliminary data.</text>
</comment>
<dbReference type="PANTHER" id="PTHR42852">
    <property type="entry name" value="THIOL:DISULFIDE INTERCHANGE PROTEIN DSBE"/>
    <property type="match status" value="1"/>
</dbReference>
<dbReference type="PROSITE" id="PS00194">
    <property type="entry name" value="THIOREDOXIN_1"/>
    <property type="match status" value="1"/>
</dbReference>
<evidence type="ECO:0000256" key="2">
    <source>
        <dbReference type="ARBA" id="ARBA00022748"/>
    </source>
</evidence>
<dbReference type="InterPro" id="IPR013766">
    <property type="entry name" value="Thioredoxin_domain"/>
</dbReference>
<keyword evidence="6" id="KW-1185">Reference proteome</keyword>
<dbReference type="InterPro" id="IPR036249">
    <property type="entry name" value="Thioredoxin-like_sf"/>
</dbReference>
<evidence type="ECO:0000256" key="3">
    <source>
        <dbReference type="SAM" id="SignalP"/>
    </source>
</evidence>
<accession>A0ABV6M125</accession>
<dbReference type="InterPro" id="IPR017937">
    <property type="entry name" value="Thioredoxin_CS"/>
</dbReference>
<dbReference type="PROSITE" id="PS51352">
    <property type="entry name" value="THIOREDOXIN_2"/>
    <property type="match status" value="1"/>
</dbReference>
<feature type="domain" description="Thioredoxin" evidence="4">
    <location>
        <begin position="44"/>
        <end position="183"/>
    </location>
</feature>
<dbReference type="EMBL" id="JBHLUH010000013">
    <property type="protein sequence ID" value="MFC0528400.1"/>
    <property type="molecule type" value="Genomic_DNA"/>
</dbReference>
<keyword evidence="2" id="KW-0201">Cytochrome c-type biogenesis</keyword>
<dbReference type="Gene3D" id="3.40.30.10">
    <property type="entry name" value="Glutaredoxin"/>
    <property type="match status" value="1"/>
</dbReference>
<dbReference type="RefSeq" id="WP_377249898.1">
    <property type="nucleotide sequence ID" value="NZ_JBHLUH010000013.1"/>
</dbReference>
<dbReference type="PANTHER" id="PTHR42852:SF17">
    <property type="entry name" value="THIOREDOXIN-LIKE PROTEIN HI_1115"/>
    <property type="match status" value="1"/>
</dbReference>
<reference evidence="5 6" key="1">
    <citation type="submission" date="2024-09" db="EMBL/GenBank/DDBJ databases">
        <authorList>
            <person name="Sun Q."/>
            <person name="Mori K."/>
        </authorList>
    </citation>
    <scope>NUCLEOTIDE SEQUENCE [LARGE SCALE GENOMIC DNA]</scope>
    <source>
        <strain evidence="5 6">TBRC 3947</strain>
    </source>
</reference>
<organism evidence="5 6">
    <name type="scientific">Phytohabitans kaempferiae</name>
    <dbReference type="NCBI Taxonomy" id="1620943"/>
    <lineage>
        <taxon>Bacteria</taxon>
        <taxon>Bacillati</taxon>
        <taxon>Actinomycetota</taxon>
        <taxon>Actinomycetes</taxon>
        <taxon>Micromonosporales</taxon>
        <taxon>Micromonosporaceae</taxon>
    </lineage>
</organism>
<protein>
    <submittedName>
        <fullName evidence="5">Redoxin family protein</fullName>
    </submittedName>
</protein>
<evidence type="ECO:0000259" key="4">
    <source>
        <dbReference type="PROSITE" id="PS51352"/>
    </source>
</evidence>